<feature type="domain" description="ABC transporter" evidence="4">
    <location>
        <begin position="11"/>
        <end position="247"/>
    </location>
</feature>
<dbReference type="PANTHER" id="PTHR42794">
    <property type="entry name" value="HEMIN IMPORT ATP-BINDING PROTEIN HMUV"/>
    <property type="match status" value="1"/>
</dbReference>
<dbReference type="PROSITE" id="PS00211">
    <property type="entry name" value="ABC_TRANSPORTER_1"/>
    <property type="match status" value="1"/>
</dbReference>
<dbReference type="SUPFAM" id="SSF52540">
    <property type="entry name" value="P-loop containing nucleoside triphosphate hydrolases"/>
    <property type="match status" value="1"/>
</dbReference>
<keyword evidence="3" id="KW-0067">ATP-binding</keyword>
<comment type="caution">
    <text evidence="5">The sequence shown here is derived from an EMBL/GenBank/DDBJ whole genome shotgun (WGS) entry which is preliminary data.</text>
</comment>
<organism evidence="5 6">
    <name type="scientific">Dethiosulfatarculus sandiegensis</name>
    <dbReference type="NCBI Taxonomy" id="1429043"/>
    <lineage>
        <taxon>Bacteria</taxon>
        <taxon>Pseudomonadati</taxon>
        <taxon>Thermodesulfobacteriota</taxon>
        <taxon>Desulfarculia</taxon>
        <taxon>Desulfarculales</taxon>
        <taxon>Desulfarculaceae</taxon>
        <taxon>Dethiosulfatarculus</taxon>
    </lineage>
</organism>
<dbReference type="CDD" id="cd03214">
    <property type="entry name" value="ABC_Iron-Siderophores_B12_Hemin"/>
    <property type="match status" value="1"/>
</dbReference>
<dbReference type="GO" id="GO:0016887">
    <property type="term" value="F:ATP hydrolysis activity"/>
    <property type="evidence" value="ECO:0007669"/>
    <property type="project" value="InterPro"/>
</dbReference>
<keyword evidence="1" id="KW-0813">Transport</keyword>
<dbReference type="InParanoid" id="A0A0D2HR01"/>
<sequence>MAVAQLKEALLKAESLGYAYGDNPVFNDVSLELFPGEILGIIGPNGSGKSTLLGILSGLMKAKTGRVLLKGADILQMPRPKVAEVLGLSPQNPQLSNGMTALETALSGRYVRMGRNLFEDDKDLDAANKALLETGLSSLASRKCGQLSGGERQRLALARALAAEPQVLLLDEPTSALDMDHQLRVMEILEEFSGYNHRAVCLVSHDLNLSSMFCDRLVLLARGSALAQGRPEEVLREDLLETAYGVKVHLDQEPTRGRPRITLIPHPGPEKYRRGKTAFLPSAL</sequence>
<gene>
    <name evidence="5" type="ORF">X474_16735</name>
</gene>
<evidence type="ECO:0000256" key="2">
    <source>
        <dbReference type="ARBA" id="ARBA00022741"/>
    </source>
</evidence>
<evidence type="ECO:0000259" key="4">
    <source>
        <dbReference type="PROSITE" id="PS50893"/>
    </source>
</evidence>
<proteinExistence type="predicted"/>
<dbReference type="GO" id="GO:0005524">
    <property type="term" value="F:ATP binding"/>
    <property type="evidence" value="ECO:0007669"/>
    <property type="project" value="UniProtKB-KW"/>
</dbReference>
<reference evidence="5 6" key="1">
    <citation type="submission" date="2013-11" db="EMBL/GenBank/DDBJ databases">
        <title>Metagenomic analysis of a methanogenic consortium involved in long chain n-alkane degradation.</title>
        <authorList>
            <person name="Davidova I.A."/>
            <person name="Callaghan A.V."/>
            <person name="Wawrik B."/>
            <person name="Pruitt S."/>
            <person name="Marks C."/>
            <person name="Duncan K.E."/>
            <person name="Suflita J.M."/>
        </authorList>
    </citation>
    <scope>NUCLEOTIDE SEQUENCE [LARGE SCALE GENOMIC DNA]</scope>
    <source>
        <strain evidence="5 6">SPR</strain>
    </source>
</reference>
<dbReference type="EMBL" id="AZAC01000021">
    <property type="protein sequence ID" value="KIX12913.1"/>
    <property type="molecule type" value="Genomic_DNA"/>
</dbReference>
<keyword evidence="2" id="KW-0547">Nucleotide-binding</keyword>
<dbReference type="STRING" id="1429043.X474_16735"/>
<dbReference type="InterPro" id="IPR017871">
    <property type="entry name" value="ABC_transporter-like_CS"/>
</dbReference>
<evidence type="ECO:0000313" key="6">
    <source>
        <dbReference type="Proteomes" id="UP000032233"/>
    </source>
</evidence>
<dbReference type="InterPro" id="IPR003593">
    <property type="entry name" value="AAA+_ATPase"/>
</dbReference>
<evidence type="ECO:0000256" key="3">
    <source>
        <dbReference type="ARBA" id="ARBA00022840"/>
    </source>
</evidence>
<keyword evidence="6" id="KW-1185">Reference proteome</keyword>
<dbReference type="Pfam" id="PF00005">
    <property type="entry name" value="ABC_tran"/>
    <property type="match status" value="1"/>
</dbReference>
<accession>A0A0D2HR01</accession>
<dbReference type="PROSITE" id="PS50893">
    <property type="entry name" value="ABC_TRANSPORTER_2"/>
    <property type="match status" value="1"/>
</dbReference>
<dbReference type="SMART" id="SM00382">
    <property type="entry name" value="AAA"/>
    <property type="match status" value="1"/>
</dbReference>
<dbReference type="InterPro" id="IPR003439">
    <property type="entry name" value="ABC_transporter-like_ATP-bd"/>
</dbReference>
<dbReference type="OrthoDB" id="5515229at2"/>
<dbReference type="RefSeq" id="WP_052515253.1">
    <property type="nucleotide sequence ID" value="NZ_AZAC01000021.1"/>
</dbReference>
<dbReference type="Gene3D" id="3.40.50.300">
    <property type="entry name" value="P-loop containing nucleotide triphosphate hydrolases"/>
    <property type="match status" value="1"/>
</dbReference>
<dbReference type="AlphaFoldDB" id="A0A0D2HR01"/>
<name>A0A0D2HR01_9BACT</name>
<dbReference type="PANTHER" id="PTHR42794:SF2">
    <property type="entry name" value="ABC TRANSPORTER ATP-BINDING PROTEIN"/>
    <property type="match status" value="1"/>
</dbReference>
<evidence type="ECO:0000313" key="5">
    <source>
        <dbReference type="EMBL" id="KIX12913.1"/>
    </source>
</evidence>
<dbReference type="FunFam" id="3.40.50.300:FF:000134">
    <property type="entry name" value="Iron-enterobactin ABC transporter ATP-binding protein"/>
    <property type="match status" value="1"/>
</dbReference>
<protein>
    <submittedName>
        <fullName evidence="5">ABC transporter</fullName>
    </submittedName>
</protein>
<dbReference type="Proteomes" id="UP000032233">
    <property type="component" value="Unassembled WGS sequence"/>
</dbReference>
<dbReference type="InterPro" id="IPR027417">
    <property type="entry name" value="P-loop_NTPase"/>
</dbReference>
<evidence type="ECO:0000256" key="1">
    <source>
        <dbReference type="ARBA" id="ARBA00022448"/>
    </source>
</evidence>